<proteinExistence type="predicted"/>
<dbReference type="InterPro" id="IPR003615">
    <property type="entry name" value="HNH_nuc"/>
</dbReference>
<dbReference type="SMART" id="SM00507">
    <property type="entry name" value="HNHc"/>
    <property type="match status" value="1"/>
</dbReference>
<keyword evidence="2" id="KW-0540">Nuclease</keyword>
<sequence length="271" mass="30380">MDDNEIDLIAAQIRKDIGVHMKGAMNPLEARQGLSFWFDNYNRSNGPVFSIRPSGLKRHIVSLKFGTYAAPCIQHIQNRASRNDYALAYAFTEQLKRSFDVSINGSSSVHGWQVTSCFQINVTRKVSNLHGSAEISETISLIMVPLIAAIAELIGYEDEEEREEESNSIIEGGVMLSLARKRERNPRNRLLCLSIHGEQCGVCGFIPQDTYGSELASILEVHHIEPLSEIGQPRAYNPETDLIPLCPNCHRAIHKRKPALTPEELKKVMNQ</sequence>
<dbReference type="GO" id="GO:0004519">
    <property type="term" value="F:endonuclease activity"/>
    <property type="evidence" value="ECO:0007669"/>
    <property type="project" value="UniProtKB-KW"/>
</dbReference>
<keyword evidence="2" id="KW-0378">Hydrolase</keyword>
<dbReference type="EMBL" id="CP045429">
    <property type="protein sequence ID" value="QPB84567.1"/>
    <property type="molecule type" value="Genomic_DNA"/>
</dbReference>
<dbReference type="GO" id="GO:0008270">
    <property type="term" value="F:zinc ion binding"/>
    <property type="evidence" value="ECO:0007669"/>
    <property type="project" value="InterPro"/>
</dbReference>
<dbReference type="CDD" id="cd00085">
    <property type="entry name" value="HNHc"/>
    <property type="match status" value="1"/>
</dbReference>
<accession>A0A5S3UX20</accession>
<evidence type="ECO:0000313" key="2">
    <source>
        <dbReference type="EMBL" id="QPB84567.1"/>
    </source>
</evidence>
<feature type="domain" description="HNH nuclease" evidence="1">
    <location>
        <begin position="187"/>
        <end position="251"/>
    </location>
</feature>
<dbReference type="RefSeq" id="WP_138538523.1">
    <property type="nucleotide sequence ID" value="NZ_CP045429.1"/>
</dbReference>
<dbReference type="Proteomes" id="UP000305729">
    <property type="component" value="Chromosome 1"/>
</dbReference>
<keyword evidence="2" id="KW-0255">Endonuclease</keyword>
<dbReference type="InterPro" id="IPR002711">
    <property type="entry name" value="HNH"/>
</dbReference>
<dbReference type="AlphaFoldDB" id="A0A5S3UX20"/>
<organism evidence="2 3">
    <name type="scientific">Pseudoalteromonas rubra</name>
    <dbReference type="NCBI Taxonomy" id="43658"/>
    <lineage>
        <taxon>Bacteria</taxon>
        <taxon>Pseudomonadati</taxon>
        <taxon>Pseudomonadota</taxon>
        <taxon>Gammaproteobacteria</taxon>
        <taxon>Alteromonadales</taxon>
        <taxon>Pseudoalteromonadaceae</taxon>
        <taxon>Pseudoalteromonas</taxon>
    </lineage>
</organism>
<dbReference type="Gene3D" id="1.10.30.50">
    <property type="match status" value="1"/>
</dbReference>
<evidence type="ECO:0000313" key="3">
    <source>
        <dbReference type="Proteomes" id="UP000305729"/>
    </source>
</evidence>
<reference evidence="2 3" key="1">
    <citation type="submission" date="2019-10" db="EMBL/GenBank/DDBJ databases">
        <title>Pseudoalteromonas rubra S4059.</title>
        <authorList>
            <person name="Paulsen S."/>
            <person name="Wang X."/>
        </authorList>
    </citation>
    <scope>NUCLEOTIDE SEQUENCE [LARGE SCALE GENOMIC DNA]</scope>
    <source>
        <strain evidence="2 3">S4059</strain>
    </source>
</reference>
<gene>
    <name evidence="2" type="ORF">CWC22_016875</name>
</gene>
<protein>
    <submittedName>
        <fullName evidence="2">HNH endonuclease</fullName>
    </submittedName>
</protein>
<dbReference type="GO" id="GO:0003676">
    <property type="term" value="F:nucleic acid binding"/>
    <property type="evidence" value="ECO:0007669"/>
    <property type="project" value="InterPro"/>
</dbReference>
<dbReference type="Pfam" id="PF01844">
    <property type="entry name" value="HNH"/>
    <property type="match status" value="1"/>
</dbReference>
<name>A0A5S3UX20_9GAMM</name>
<evidence type="ECO:0000259" key="1">
    <source>
        <dbReference type="SMART" id="SM00507"/>
    </source>
</evidence>